<feature type="signal peptide" evidence="3">
    <location>
        <begin position="1"/>
        <end position="28"/>
    </location>
</feature>
<dbReference type="STRING" id="97972.A0A2V1D780"/>
<dbReference type="EMBL" id="KZ805625">
    <property type="protein sequence ID" value="PVH92999.1"/>
    <property type="molecule type" value="Genomic_DNA"/>
</dbReference>
<reference evidence="4 5" key="1">
    <citation type="journal article" date="2018" name="Sci. Rep.">
        <title>Comparative genomics provides insights into the lifestyle and reveals functional heterogeneity of dark septate endophytic fungi.</title>
        <authorList>
            <person name="Knapp D.G."/>
            <person name="Nemeth J.B."/>
            <person name="Barry K."/>
            <person name="Hainaut M."/>
            <person name="Henrissat B."/>
            <person name="Johnson J."/>
            <person name="Kuo A."/>
            <person name="Lim J.H.P."/>
            <person name="Lipzen A."/>
            <person name="Nolan M."/>
            <person name="Ohm R.A."/>
            <person name="Tamas L."/>
            <person name="Grigoriev I.V."/>
            <person name="Spatafora J.W."/>
            <person name="Nagy L.G."/>
            <person name="Kovacs G.M."/>
        </authorList>
    </citation>
    <scope>NUCLEOTIDE SEQUENCE [LARGE SCALE GENOMIC DNA]</scope>
    <source>
        <strain evidence="4 5">DSE2036</strain>
    </source>
</reference>
<dbReference type="SUPFAM" id="SSF50965">
    <property type="entry name" value="Galactose oxidase, central domain"/>
    <property type="match status" value="1"/>
</dbReference>
<keyword evidence="2" id="KW-1133">Transmembrane helix</keyword>
<evidence type="ECO:0000313" key="5">
    <source>
        <dbReference type="Proteomes" id="UP000244855"/>
    </source>
</evidence>
<keyword evidence="2" id="KW-0472">Membrane</keyword>
<dbReference type="Proteomes" id="UP000244855">
    <property type="component" value="Unassembled WGS sequence"/>
</dbReference>
<feature type="chain" id="PRO_5015962537" description="Kelch repeat protein" evidence="3">
    <location>
        <begin position="29"/>
        <end position="701"/>
    </location>
</feature>
<accession>A0A2V1D780</accession>
<evidence type="ECO:0008006" key="6">
    <source>
        <dbReference type="Google" id="ProtNLM"/>
    </source>
</evidence>
<gene>
    <name evidence="4" type="ORF">DM02DRAFT_733378</name>
</gene>
<sequence>MVTKPLLGMAPAVLYLVSLLCLLNLAGADRPVGPDPIENFCSRWWLQSTIKNDTLYIDSGVQKFNASNSTYLGTNTYIMTISLKKSWNWKKDSGDPQFMEVSTEPKNITNNDTGTYVPNNFRGYMFSGPHNSSQVYQFGGSTYMYNQSFVVKPAPSSFTYPLWTYTPGSGPLDTKWDQYDMNQEIKWEPNHGAGADAPDLGLGFYLNGQVDKGTSSDTNKLFDDTDQTYYRPVDGMLVLDLVNPGKAKNISTSTMKENLSRVGGTLDYIPSVGKSGILVALGGQIQPTLQNGKASSKEGKLIDFGSVDVFDIDSYLKNPDSNGKWYQQKTTGEIPPPRIDYCSVSVSAPDNSSHHIIIYGGQNPTLGQPAYFDDVAVLSLPSFRWKQMWSADTPRWGHNCHMAGKQQMITVGGNFTTNTTNPRCDWLKKGVAIFDLKERRWGSVYNSNSGDFTLHDQLLPSTNGTANGNATIGEPVTGWSSVELHKLFWETRWTRPTSWTSKAPPEDATEQQPTTSSTGSSSSDTSSPGNPASNTAAIAGGISGGVVCLGVILAALIYHHHRRRNKPAELPDNHIHLASQTDTPEKQKSHNFELQGINENNPVELDAWKYIEADNCTATGDAAELPGTNQVPGAVPGMPILRFPGDDLPVVPENPGGLRKSASRGSRSSTGSASSRRASSSGGSRRSRESRRSSTAPITGP</sequence>
<evidence type="ECO:0000256" key="1">
    <source>
        <dbReference type="SAM" id="MobiDB-lite"/>
    </source>
</evidence>
<feature type="region of interest" description="Disordered" evidence="1">
    <location>
        <begin position="497"/>
        <end position="532"/>
    </location>
</feature>
<dbReference type="Gene3D" id="2.120.10.80">
    <property type="entry name" value="Kelch-type beta propeller"/>
    <property type="match status" value="1"/>
</dbReference>
<feature type="compositionally biased region" description="Low complexity" evidence="1">
    <location>
        <begin position="514"/>
        <end position="532"/>
    </location>
</feature>
<organism evidence="4 5">
    <name type="scientific">Periconia macrospinosa</name>
    <dbReference type="NCBI Taxonomy" id="97972"/>
    <lineage>
        <taxon>Eukaryota</taxon>
        <taxon>Fungi</taxon>
        <taxon>Dikarya</taxon>
        <taxon>Ascomycota</taxon>
        <taxon>Pezizomycotina</taxon>
        <taxon>Dothideomycetes</taxon>
        <taxon>Pleosporomycetidae</taxon>
        <taxon>Pleosporales</taxon>
        <taxon>Massarineae</taxon>
        <taxon>Periconiaceae</taxon>
        <taxon>Periconia</taxon>
    </lineage>
</organism>
<keyword evidence="3" id="KW-0732">Signal</keyword>
<dbReference type="InterPro" id="IPR015915">
    <property type="entry name" value="Kelch-typ_b-propeller"/>
</dbReference>
<keyword evidence="2" id="KW-0812">Transmembrane</keyword>
<evidence type="ECO:0000256" key="2">
    <source>
        <dbReference type="SAM" id="Phobius"/>
    </source>
</evidence>
<evidence type="ECO:0000256" key="3">
    <source>
        <dbReference type="SAM" id="SignalP"/>
    </source>
</evidence>
<proteinExistence type="predicted"/>
<dbReference type="InterPro" id="IPR011043">
    <property type="entry name" value="Gal_Oxase/kelch_b-propeller"/>
</dbReference>
<feature type="compositionally biased region" description="Low complexity" evidence="1">
    <location>
        <begin position="663"/>
        <end position="684"/>
    </location>
</feature>
<protein>
    <recommendedName>
        <fullName evidence="6">Kelch repeat protein</fullName>
    </recommendedName>
</protein>
<name>A0A2V1D780_9PLEO</name>
<feature type="region of interest" description="Disordered" evidence="1">
    <location>
        <begin position="645"/>
        <end position="701"/>
    </location>
</feature>
<evidence type="ECO:0000313" key="4">
    <source>
        <dbReference type="EMBL" id="PVH92999.1"/>
    </source>
</evidence>
<dbReference type="AlphaFoldDB" id="A0A2V1D780"/>
<keyword evidence="5" id="KW-1185">Reference proteome</keyword>
<feature type="transmembrane region" description="Helical" evidence="2">
    <location>
        <begin position="536"/>
        <end position="558"/>
    </location>
</feature>
<dbReference type="OrthoDB" id="10251809at2759"/>